<evidence type="ECO:0000313" key="4">
    <source>
        <dbReference type="Proteomes" id="UP001321473"/>
    </source>
</evidence>
<sequence length="241" mass="26192">MDTQELGGVDIGKMFFLNGRRFHVPSFVDDPFDGVFGLRLGPHSPLSEMARSGVIGKPWLGLYFSTDENVLGEALFGGVNESHYHGSLGFVQAFGDAFQFNIDGYQVGALKKKLPPEDSRARLALTEPFFGGPAGDIQAINKLLRGRKVGGGRYEVSCDVDELLLLEIGPKYFPFGPGDYVIKVDEPPGTRCYSGFVEAGFTHNASWHLGLVFLRRAYTVLEAPLEPSGHGRVGLAIASSH</sequence>
<reference evidence="3 4" key="1">
    <citation type="journal article" date="2023" name="Arcadia Sci">
        <title>De novo assembly of a long-read Amblyomma americanum tick genome.</title>
        <authorList>
            <person name="Chou S."/>
            <person name="Poskanzer K.E."/>
            <person name="Rollins M."/>
            <person name="Thuy-Boun P.S."/>
        </authorList>
    </citation>
    <scope>NUCLEOTIDE SEQUENCE [LARGE SCALE GENOMIC DNA]</scope>
    <source>
        <strain evidence="3">F_SG_1</strain>
        <tissue evidence="3">Salivary glands</tissue>
    </source>
</reference>
<accession>A0AAQ4E3A3</accession>
<organism evidence="3 4">
    <name type="scientific">Amblyomma americanum</name>
    <name type="common">Lone star tick</name>
    <dbReference type="NCBI Taxonomy" id="6943"/>
    <lineage>
        <taxon>Eukaryota</taxon>
        <taxon>Metazoa</taxon>
        <taxon>Ecdysozoa</taxon>
        <taxon>Arthropoda</taxon>
        <taxon>Chelicerata</taxon>
        <taxon>Arachnida</taxon>
        <taxon>Acari</taxon>
        <taxon>Parasitiformes</taxon>
        <taxon>Ixodida</taxon>
        <taxon>Ixodoidea</taxon>
        <taxon>Ixodidae</taxon>
        <taxon>Amblyomminae</taxon>
        <taxon>Amblyomma</taxon>
    </lineage>
</organism>
<evidence type="ECO:0000256" key="1">
    <source>
        <dbReference type="ARBA" id="ARBA00007447"/>
    </source>
</evidence>
<dbReference type="PROSITE" id="PS51767">
    <property type="entry name" value="PEPTIDASE_A1"/>
    <property type="match status" value="1"/>
</dbReference>
<dbReference type="GO" id="GO:0004190">
    <property type="term" value="F:aspartic-type endopeptidase activity"/>
    <property type="evidence" value="ECO:0007669"/>
    <property type="project" value="InterPro"/>
</dbReference>
<dbReference type="PRINTS" id="PR00792">
    <property type="entry name" value="PEPSIN"/>
</dbReference>
<dbReference type="GO" id="GO:0006508">
    <property type="term" value="P:proteolysis"/>
    <property type="evidence" value="ECO:0007669"/>
    <property type="project" value="InterPro"/>
</dbReference>
<proteinExistence type="inferred from homology"/>
<dbReference type="PANTHER" id="PTHR47966:SF51">
    <property type="entry name" value="BETA-SITE APP-CLEAVING ENZYME, ISOFORM A-RELATED"/>
    <property type="match status" value="1"/>
</dbReference>
<dbReference type="SUPFAM" id="SSF50630">
    <property type="entry name" value="Acid proteases"/>
    <property type="match status" value="1"/>
</dbReference>
<gene>
    <name evidence="3" type="ORF">V5799_014356</name>
</gene>
<dbReference type="InterPro" id="IPR033121">
    <property type="entry name" value="PEPTIDASE_A1"/>
</dbReference>
<dbReference type="PANTHER" id="PTHR47966">
    <property type="entry name" value="BETA-SITE APP-CLEAVING ENZYME, ISOFORM A-RELATED"/>
    <property type="match status" value="1"/>
</dbReference>
<dbReference type="Gene3D" id="2.40.70.10">
    <property type="entry name" value="Acid Proteases"/>
    <property type="match status" value="1"/>
</dbReference>
<dbReference type="Pfam" id="PF00026">
    <property type="entry name" value="Asp"/>
    <property type="match status" value="1"/>
</dbReference>
<protein>
    <recommendedName>
        <fullName evidence="2">Peptidase A1 domain-containing protein</fullName>
    </recommendedName>
</protein>
<dbReference type="InterPro" id="IPR001461">
    <property type="entry name" value="Aspartic_peptidase_A1"/>
</dbReference>
<evidence type="ECO:0000259" key="2">
    <source>
        <dbReference type="PROSITE" id="PS51767"/>
    </source>
</evidence>
<comment type="similarity">
    <text evidence="1">Belongs to the peptidase A1 family.</text>
</comment>
<dbReference type="EMBL" id="JARKHS020022987">
    <property type="protein sequence ID" value="KAK8769179.1"/>
    <property type="molecule type" value="Genomic_DNA"/>
</dbReference>
<keyword evidence="4" id="KW-1185">Reference proteome</keyword>
<feature type="domain" description="Peptidase A1" evidence="2">
    <location>
        <begin position="1"/>
        <end position="236"/>
    </location>
</feature>
<dbReference type="Proteomes" id="UP001321473">
    <property type="component" value="Unassembled WGS sequence"/>
</dbReference>
<dbReference type="GO" id="GO:0005764">
    <property type="term" value="C:lysosome"/>
    <property type="evidence" value="ECO:0007669"/>
    <property type="project" value="TreeGrafter"/>
</dbReference>
<comment type="caution">
    <text evidence="3">The sequence shown here is derived from an EMBL/GenBank/DDBJ whole genome shotgun (WGS) entry which is preliminary data.</text>
</comment>
<evidence type="ECO:0000313" key="3">
    <source>
        <dbReference type="EMBL" id="KAK8769179.1"/>
    </source>
</evidence>
<dbReference type="InterPro" id="IPR021109">
    <property type="entry name" value="Peptidase_aspartic_dom_sf"/>
</dbReference>
<name>A0AAQ4E3A3_AMBAM</name>
<dbReference type="AlphaFoldDB" id="A0AAQ4E3A3"/>